<evidence type="ECO:0000256" key="7">
    <source>
        <dbReference type="SAM" id="MobiDB-lite"/>
    </source>
</evidence>
<evidence type="ECO:0000313" key="9">
    <source>
        <dbReference type="Proteomes" id="UP001500403"/>
    </source>
</evidence>
<evidence type="ECO:0000256" key="4">
    <source>
        <dbReference type="ARBA" id="ARBA00022898"/>
    </source>
</evidence>
<dbReference type="EMBL" id="BAAAUD010000002">
    <property type="protein sequence ID" value="GAA2921304.1"/>
    <property type="molecule type" value="Genomic_DNA"/>
</dbReference>
<evidence type="ECO:0000313" key="8">
    <source>
        <dbReference type="EMBL" id="GAA2921304.1"/>
    </source>
</evidence>
<accession>A0ABN3WPW9</accession>
<comment type="similarity">
    <text evidence="2 6">Belongs to the group II decarboxylase family.</text>
</comment>
<dbReference type="InterPro" id="IPR015421">
    <property type="entry name" value="PyrdxlP-dep_Trfase_major"/>
</dbReference>
<dbReference type="InterPro" id="IPR002129">
    <property type="entry name" value="PyrdxlP-dep_de-COase"/>
</dbReference>
<dbReference type="Pfam" id="PF00282">
    <property type="entry name" value="Pyridoxal_deC"/>
    <property type="match status" value="1"/>
</dbReference>
<dbReference type="Proteomes" id="UP001500403">
    <property type="component" value="Unassembled WGS sequence"/>
</dbReference>
<keyword evidence="5 6" id="KW-0456">Lyase</keyword>
<keyword evidence="3" id="KW-0210">Decarboxylase</keyword>
<protein>
    <submittedName>
        <fullName evidence="8">Pyridoxal-dependent decarboxylase</fullName>
    </submittedName>
</protein>
<feature type="region of interest" description="Disordered" evidence="7">
    <location>
        <begin position="490"/>
        <end position="509"/>
    </location>
</feature>
<evidence type="ECO:0000256" key="5">
    <source>
        <dbReference type="ARBA" id="ARBA00023239"/>
    </source>
</evidence>
<proteinExistence type="inferred from homology"/>
<dbReference type="Gene3D" id="3.40.640.10">
    <property type="entry name" value="Type I PLP-dependent aspartate aminotransferase-like (Major domain)"/>
    <property type="match status" value="1"/>
</dbReference>
<dbReference type="PANTHER" id="PTHR11999">
    <property type="entry name" value="GROUP II PYRIDOXAL-5-PHOSPHATE DECARBOXYLASE"/>
    <property type="match status" value="1"/>
</dbReference>
<dbReference type="Gene3D" id="3.90.1150.10">
    <property type="entry name" value="Aspartate Aminotransferase, domain 1"/>
    <property type="match status" value="1"/>
</dbReference>
<dbReference type="PRINTS" id="PR00800">
    <property type="entry name" value="YHDCRBOXLASE"/>
</dbReference>
<gene>
    <name evidence="8" type="ORF">GCM10010446_01660</name>
</gene>
<dbReference type="PANTHER" id="PTHR11999:SF70">
    <property type="entry name" value="MIP05841P"/>
    <property type="match status" value="1"/>
</dbReference>
<sequence>MVLLVIWAVSLCGRLRGMSVTPSDDSFRTVIGEVAAILEDYWEDLREERLPVTPDLRPGDVRAMLPDRMPVHGEPIRDVLADVRRVVMPGLMHWQHPSFLGYYPTQTSPASVVGELLASGLAVQHMMWSTGPAATELEEAVLDHLAVALGLPERFLSTGNGGGVLQDSASSAVLVAVVAALYRASGGRWREHGTEGRYRLYCTDQANSCVPKASRIAGLGEPTLIATRAGTCEMDPRTLREQLAADRAAGVVPAIVVTSVGTTGTCAIDPVAAVAAVCREFGAWLHVDAAYAGSAAICPENRWINEGVEHADSYAVNCHKWLLTGPPCDAMWVADRHSLTAAMDIRPPFLRNQASDSGDVTDFRDWQVPLMHPFRALKLWFVLRTHGVEGLRAHIREQLSHAALFADLVRDSPGFELVSHSLGLVCFRLAGDNARTERLRADLDATHQILVTPTTVDGRYILRAALGSRLASQTSVRNAWALVRETAASIPDDRPASSETSPAAPVGAR</sequence>
<comment type="cofactor">
    <cofactor evidence="1 6">
        <name>pyridoxal 5'-phosphate</name>
        <dbReference type="ChEBI" id="CHEBI:597326"/>
    </cofactor>
</comment>
<evidence type="ECO:0000256" key="1">
    <source>
        <dbReference type="ARBA" id="ARBA00001933"/>
    </source>
</evidence>
<reference evidence="8 9" key="1">
    <citation type="journal article" date="2019" name="Int. J. Syst. Evol. Microbiol.">
        <title>The Global Catalogue of Microorganisms (GCM) 10K type strain sequencing project: providing services to taxonomists for standard genome sequencing and annotation.</title>
        <authorList>
            <consortium name="The Broad Institute Genomics Platform"/>
            <consortium name="The Broad Institute Genome Sequencing Center for Infectious Disease"/>
            <person name="Wu L."/>
            <person name="Ma J."/>
        </authorList>
    </citation>
    <scope>NUCLEOTIDE SEQUENCE [LARGE SCALE GENOMIC DNA]</scope>
    <source>
        <strain evidence="8 9">JCM 9088</strain>
    </source>
</reference>
<evidence type="ECO:0000256" key="6">
    <source>
        <dbReference type="RuleBase" id="RU000382"/>
    </source>
</evidence>
<keyword evidence="4 6" id="KW-0663">Pyridoxal phosphate</keyword>
<dbReference type="InterPro" id="IPR015422">
    <property type="entry name" value="PyrdxlP-dep_Trfase_small"/>
</dbReference>
<dbReference type="SUPFAM" id="SSF53383">
    <property type="entry name" value="PLP-dependent transferases"/>
    <property type="match status" value="1"/>
</dbReference>
<name>A0ABN3WPW9_9ACTN</name>
<evidence type="ECO:0000256" key="2">
    <source>
        <dbReference type="ARBA" id="ARBA00009533"/>
    </source>
</evidence>
<dbReference type="InterPro" id="IPR015424">
    <property type="entry name" value="PyrdxlP-dep_Trfase"/>
</dbReference>
<dbReference type="InterPro" id="IPR010977">
    <property type="entry name" value="Aromatic_deC"/>
</dbReference>
<organism evidence="8 9">
    <name type="scientific">Streptomyces enissocaesilis</name>
    <dbReference type="NCBI Taxonomy" id="332589"/>
    <lineage>
        <taxon>Bacteria</taxon>
        <taxon>Bacillati</taxon>
        <taxon>Actinomycetota</taxon>
        <taxon>Actinomycetes</taxon>
        <taxon>Kitasatosporales</taxon>
        <taxon>Streptomycetaceae</taxon>
        <taxon>Streptomyces</taxon>
        <taxon>Streptomyces rochei group</taxon>
    </lineage>
</organism>
<comment type="caution">
    <text evidence="8">The sequence shown here is derived from an EMBL/GenBank/DDBJ whole genome shotgun (WGS) entry which is preliminary data.</text>
</comment>
<dbReference type="Gene3D" id="1.20.1340.10">
    <property type="entry name" value="dopa decarboxylase, N-terminal domain"/>
    <property type="match status" value="1"/>
</dbReference>
<keyword evidence="9" id="KW-1185">Reference proteome</keyword>
<evidence type="ECO:0000256" key="3">
    <source>
        <dbReference type="ARBA" id="ARBA00022793"/>
    </source>
</evidence>